<comment type="caution">
    <text evidence="9">The sequence shown here is derived from an EMBL/GenBank/DDBJ whole genome shotgun (WGS) entry which is preliminary data.</text>
</comment>
<dbReference type="PANTHER" id="PTHR23112:SF37">
    <property type="entry name" value="G PROTEIN-COUPLED RECEPTOR GPR1"/>
    <property type="match status" value="1"/>
</dbReference>
<gene>
    <name evidence="9" type="ORF">D6D28_00362</name>
</gene>
<evidence type="ECO:0000256" key="2">
    <source>
        <dbReference type="ARBA" id="ARBA00022692"/>
    </source>
</evidence>
<sequence length="662" mass="74108">MDLATAIGDDFSQLRQSLSSSGHALFSLAPSLVQHFSHAPRGELSFVKSQRSVANMGLGGHLEDPSKIISHEWSRAIRIVATISSSFSVIGTLITIYWFFMMRRNFRRNLILYLVVADFFKSLWYISFSGVSLHRGSIDTHSSFCQGFGFLLQASTMACDYAIFIMSFHMYLQIFSTGSRMFGHDGLYRFRHTVMGGWFVFPFLCAVLAFIQGREGYIAQGPFCTLPIRPYWYRLALQWIPRYLIWLYIMFVAFRIYLHVGQGFKIFAREDDKDSSTGTNGYGESLGTMPGEGTQDLRVAKKRGHNAGELQDLSNLTESKTASSQAPTSSSSQGSQSTWPTSLNSSAEGFKVHSANQSRRSSHVVILTDGTTHHELLQVPPEAKVQRQSVSTVASWRTSADMTAAAGAQSVNLAPIEEGHQMISGDKADIASADTPLKKRRRAIQRQLRLLFIYPITYLMVWTIPFVYHSFNYSDHYAANPIPILALLSTFCVTIAGTVDCVVFGWREKPWQHVPGADGTFLGSFKFWSFTTRKRRRWNTPAPKRLPSLEREEQEASAVAAQADTKANRLSGANRLASSSSAKPMVPMHKKTFSGTSDRANRAAEQAAERLALERADRQSRMSTRNSSINPANEWFERRLSECVSPTRENSAFDMTPSPTKE</sequence>
<comment type="subcellular location">
    <subcellularLocation>
        <location evidence="1">Membrane</location>
        <topology evidence="1">Multi-pass membrane protein</topology>
    </subcellularLocation>
</comment>
<feature type="region of interest" description="Disordered" evidence="5">
    <location>
        <begin position="539"/>
        <end position="629"/>
    </location>
</feature>
<feature type="transmembrane region" description="Helical" evidence="6">
    <location>
        <begin position="239"/>
        <end position="258"/>
    </location>
</feature>
<dbReference type="PANTHER" id="PTHR23112">
    <property type="entry name" value="G PROTEIN-COUPLED RECEPTOR 157-RELATED"/>
    <property type="match status" value="1"/>
</dbReference>
<organism evidence="9 10">
    <name type="scientific">Aureobasidium pullulans</name>
    <name type="common">Black yeast</name>
    <name type="synonym">Pullularia pullulans</name>
    <dbReference type="NCBI Taxonomy" id="5580"/>
    <lineage>
        <taxon>Eukaryota</taxon>
        <taxon>Fungi</taxon>
        <taxon>Dikarya</taxon>
        <taxon>Ascomycota</taxon>
        <taxon>Pezizomycotina</taxon>
        <taxon>Dothideomycetes</taxon>
        <taxon>Dothideomycetidae</taxon>
        <taxon>Dothideales</taxon>
        <taxon>Saccotheciaceae</taxon>
        <taxon>Aureobasidium</taxon>
    </lineage>
</organism>
<dbReference type="Pfam" id="PF11710">
    <property type="entry name" value="Git3"/>
    <property type="match status" value="1"/>
</dbReference>
<evidence type="ECO:0000256" key="3">
    <source>
        <dbReference type="ARBA" id="ARBA00022989"/>
    </source>
</evidence>
<evidence type="ECO:0008006" key="11">
    <source>
        <dbReference type="Google" id="ProtNLM"/>
    </source>
</evidence>
<evidence type="ECO:0000313" key="10">
    <source>
        <dbReference type="Proteomes" id="UP000304951"/>
    </source>
</evidence>
<feature type="compositionally biased region" description="Low complexity" evidence="5">
    <location>
        <begin position="319"/>
        <end position="342"/>
    </location>
</feature>
<dbReference type="Pfam" id="PF11970">
    <property type="entry name" value="GPR_Gpa2_C"/>
    <property type="match status" value="1"/>
</dbReference>
<evidence type="ECO:0000256" key="4">
    <source>
        <dbReference type="ARBA" id="ARBA00023136"/>
    </source>
</evidence>
<name>A0A4S8T272_AURPU</name>
<dbReference type="Proteomes" id="UP000304951">
    <property type="component" value="Unassembled WGS sequence"/>
</dbReference>
<feature type="domain" description="G protein-coupled receptor GPR1/2/3 C-terminal" evidence="8">
    <location>
        <begin position="438"/>
        <end position="513"/>
    </location>
</feature>
<feature type="compositionally biased region" description="Basic and acidic residues" evidence="5">
    <location>
        <begin position="599"/>
        <end position="620"/>
    </location>
</feature>
<feature type="transmembrane region" description="Helical" evidence="6">
    <location>
        <begin position="148"/>
        <end position="172"/>
    </location>
</feature>
<accession>A0A4S8T272</accession>
<dbReference type="InterPro" id="IPR022596">
    <property type="entry name" value="GPR1/2/3_C"/>
</dbReference>
<dbReference type="EMBL" id="QZAF01000005">
    <property type="protein sequence ID" value="THV77435.1"/>
    <property type="molecule type" value="Genomic_DNA"/>
</dbReference>
<feature type="region of interest" description="Disordered" evidence="5">
    <location>
        <begin position="272"/>
        <end position="294"/>
    </location>
</feature>
<feature type="transmembrane region" description="Helical" evidence="6">
    <location>
        <begin position="76"/>
        <end position="98"/>
    </location>
</feature>
<feature type="transmembrane region" description="Helical" evidence="6">
    <location>
        <begin position="193"/>
        <end position="211"/>
    </location>
</feature>
<keyword evidence="3 6" id="KW-1133">Transmembrane helix</keyword>
<feature type="region of interest" description="Disordered" evidence="5">
    <location>
        <begin position="308"/>
        <end position="360"/>
    </location>
</feature>
<dbReference type="InterPro" id="IPR023041">
    <property type="entry name" value="Glucose_rcpt_Git3-like_N"/>
</dbReference>
<evidence type="ECO:0000313" key="9">
    <source>
        <dbReference type="EMBL" id="THV77435.1"/>
    </source>
</evidence>
<evidence type="ECO:0000256" key="5">
    <source>
        <dbReference type="SAM" id="MobiDB-lite"/>
    </source>
</evidence>
<proteinExistence type="predicted"/>
<keyword evidence="2 6" id="KW-0812">Transmembrane</keyword>
<feature type="transmembrane region" description="Helical" evidence="6">
    <location>
        <begin position="110"/>
        <end position="128"/>
    </location>
</feature>
<keyword evidence="4 6" id="KW-0472">Membrane</keyword>
<evidence type="ECO:0000256" key="6">
    <source>
        <dbReference type="SAM" id="Phobius"/>
    </source>
</evidence>
<evidence type="ECO:0000259" key="8">
    <source>
        <dbReference type="Pfam" id="PF11970"/>
    </source>
</evidence>
<evidence type="ECO:0000259" key="7">
    <source>
        <dbReference type="Pfam" id="PF11710"/>
    </source>
</evidence>
<feature type="domain" description="Glucose receptor Git3-like N-terminal" evidence="7">
    <location>
        <begin position="76"/>
        <end position="265"/>
    </location>
</feature>
<evidence type="ECO:0000256" key="1">
    <source>
        <dbReference type="ARBA" id="ARBA00004141"/>
    </source>
</evidence>
<dbReference type="Gene3D" id="1.20.1070.10">
    <property type="entry name" value="Rhodopsin 7-helix transmembrane proteins"/>
    <property type="match status" value="1"/>
</dbReference>
<dbReference type="SUPFAM" id="SSF81321">
    <property type="entry name" value="Family A G protein-coupled receptor-like"/>
    <property type="match status" value="1"/>
</dbReference>
<dbReference type="GO" id="GO:0004930">
    <property type="term" value="F:G protein-coupled receptor activity"/>
    <property type="evidence" value="ECO:0007669"/>
    <property type="project" value="TreeGrafter"/>
</dbReference>
<dbReference type="GO" id="GO:0007189">
    <property type="term" value="P:adenylate cyclase-activating G protein-coupled receptor signaling pathway"/>
    <property type="evidence" value="ECO:0007669"/>
    <property type="project" value="TreeGrafter"/>
</dbReference>
<feature type="transmembrane region" description="Helical" evidence="6">
    <location>
        <begin position="483"/>
        <end position="506"/>
    </location>
</feature>
<reference evidence="9 10" key="1">
    <citation type="submission" date="2018-10" db="EMBL/GenBank/DDBJ databases">
        <title>Fifty Aureobasidium pullulans genomes reveal a recombining polyextremotolerant generalist.</title>
        <authorList>
            <person name="Gostincar C."/>
            <person name="Turk M."/>
            <person name="Zajc J."/>
            <person name="Gunde-Cimerman N."/>
        </authorList>
    </citation>
    <scope>NUCLEOTIDE SEQUENCE [LARGE SCALE GENOMIC DNA]</scope>
    <source>
        <strain evidence="9 10">EXF-11900</strain>
    </source>
</reference>
<feature type="transmembrane region" description="Helical" evidence="6">
    <location>
        <begin position="448"/>
        <end position="471"/>
    </location>
</feature>
<protein>
    <recommendedName>
        <fullName evidence="11">G-protein coupled receptors family 1 profile domain-containing protein</fullName>
    </recommendedName>
</protein>
<dbReference type="GO" id="GO:0005886">
    <property type="term" value="C:plasma membrane"/>
    <property type="evidence" value="ECO:0007669"/>
    <property type="project" value="TreeGrafter"/>
</dbReference>
<dbReference type="AlphaFoldDB" id="A0A4S8T272"/>